<reference evidence="1" key="1">
    <citation type="submission" date="2023-03" db="EMBL/GenBank/DDBJ databases">
        <title>Massive genome expansion in bonnet fungi (Mycena s.s.) driven by repeated elements and novel gene families across ecological guilds.</title>
        <authorList>
            <consortium name="Lawrence Berkeley National Laboratory"/>
            <person name="Harder C.B."/>
            <person name="Miyauchi S."/>
            <person name="Viragh M."/>
            <person name="Kuo A."/>
            <person name="Thoen E."/>
            <person name="Andreopoulos B."/>
            <person name="Lu D."/>
            <person name="Skrede I."/>
            <person name="Drula E."/>
            <person name="Henrissat B."/>
            <person name="Morin E."/>
            <person name="Kohler A."/>
            <person name="Barry K."/>
            <person name="LaButti K."/>
            <person name="Morin E."/>
            <person name="Salamov A."/>
            <person name="Lipzen A."/>
            <person name="Mereny Z."/>
            <person name="Hegedus B."/>
            <person name="Baldrian P."/>
            <person name="Stursova M."/>
            <person name="Weitz H."/>
            <person name="Taylor A."/>
            <person name="Grigoriev I.V."/>
            <person name="Nagy L.G."/>
            <person name="Martin F."/>
            <person name="Kauserud H."/>
        </authorList>
    </citation>
    <scope>NUCLEOTIDE SEQUENCE</scope>
    <source>
        <strain evidence="1">CBHHK182m</strain>
    </source>
</reference>
<organism evidence="1 2">
    <name type="scientific">Mycena metata</name>
    <dbReference type="NCBI Taxonomy" id="1033252"/>
    <lineage>
        <taxon>Eukaryota</taxon>
        <taxon>Fungi</taxon>
        <taxon>Dikarya</taxon>
        <taxon>Basidiomycota</taxon>
        <taxon>Agaricomycotina</taxon>
        <taxon>Agaricomycetes</taxon>
        <taxon>Agaricomycetidae</taxon>
        <taxon>Agaricales</taxon>
        <taxon>Marasmiineae</taxon>
        <taxon>Mycenaceae</taxon>
        <taxon>Mycena</taxon>
    </lineage>
</organism>
<dbReference type="AlphaFoldDB" id="A0AAD7M721"/>
<name>A0AAD7M721_9AGAR</name>
<dbReference type="Proteomes" id="UP001215598">
    <property type="component" value="Unassembled WGS sequence"/>
</dbReference>
<evidence type="ECO:0000313" key="1">
    <source>
        <dbReference type="EMBL" id="KAJ7704208.1"/>
    </source>
</evidence>
<dbReference type="Pfam" id="PF05742">
    <property type="entry name" value="TANGO2"/>
    <property type="match status" value="1"/>
</dbReference>
<gene>
    <name evidence="1" type="ORF">B0H16DRAFT_1747715</name>
</gene>
<dbReference type="PANTHER" id="PTHR17985:SF8">
    <property type="entry name" value="TRANSPORT AND GOLGI ORGANIZATION PROTEIN 2 HOMOLOG"/>
    <property type="match status" value="1"/>
</dbReference>
<protein>
    <submittedName>
        <fullName evidence="1">NRDE protein-domain-containing protein</fullName>
    </submittedName>
</protein>
<proteinExistence type="predicted"/>
<dbReference type="GO" id="GO:0009306">
    <property type="term" value="P:protein secretion"/>
    <property type="evidence" value="ECO:0007669"/>
    <property type="project" value="TreeGrafter"/>
</dbReference>
<dbReference type="PANTHER" id="PTHR17985">
    <property type="entry name" value="SER/THR-RICH PROTEIN T10 IN DGCR REGION"/>
    <property type="match status" value="1"/>
</dbReference>
<evidence type="ECO:0000313" key="2">
    <source>
        <dbReference type="Proteomes" id="UP001215598"/>
    </source>
</evidence>
<dbReference type="GO" id="GO:0007030">
    <property type="term" value="P:Golgi organization"/>
    <property type="evidence" value="ECO:0007669"/>
    <property type="project" value="TreeGrafter"/>
</dbReference>
<dbReference type="EMBL" id="JARKIB010000491">
    <property type="protein sequence ID" value="KAJ7704208.1"/>
    <property type="molecule type" value="Genomic_DNA"/>
</dbReference>
<dbReference type="InterPro" id="IPR008551">
    <property type="entry name" value="TANGO2"/>
</dbReference>
<keyword evidence="2" id="KW-1185">Reference proteome</keyword>
<accession>A0AAD7M721</accession>
<sequence length="399" mass="43256">MSRAIEHPPSQRPVIQFSNAVTYSEFPGHNFLVAFPTLTDLLDLRVRKIGVPLTDSSRSNLILDPILCTNRDEYLARPTLPAAFHSWGPHEGEGEDEAEPRVLSGRDAQAGGTWLGLTPTSGRIALLTNITETPQNFPSSRGALPSTFLSAAAPRMPLQGMYALDGQYAGFNMLLLEGVWDNNKQISFVDASILSNDGGGKPLAFRPLRPDERALGGLSNGIHVGGVAGEAWPKVVNGRTLFAAVVAEHDETKRAFAAEDAKRVNEEADDEELASRLFALLRTTAPNPPRAREELRQTICVEPIEIPTTANGDGRVLTPKYYATRTATVLLVRRTGEAFFVERDVWRLKADTPGGVHLYVDGKVGCDRTRNGAARAGDGERVFRVRLGERLPAAAAAGT</sequence>
<dbReference type="GO" id="GO:0005794">
    <property type="term" value="C:Golgi apparatus"/>
    <property type="evidence" value="ECO:0007669"/>
    <property type="project" value="TreeGrafter"/>
</dbReference>
<comment type="caution">
    <text evidence="1">The sequence shown here is derived from an EMBL/GenBank/DDBJ whole genome shotgun (WGS) entry which is preliminary data.</text>
</comment>